<dbReference type="InterPro" id="IPR028161">
    <property type="entry name" value="Met8-like"/>
</dbReference>
<dbReference type="Gene3D" id="1.10.8.210">
    <property type="entry name" value="Sirohaem synthase, dimerisation domain"/>
    <property type="match status" value="1"/>
</dbReference>
<dbReference type="InterPro" id="IPR006367">
    <property type="entry name" value="Sirohaem_synthase_N"/>
</dbReference>
<dbReference type="EC" id="1.3.1.76" evidence="2"/>
<keyword evidence="4" id="KW-0520">NAD</keyword>
<evidence type="ECO:0000313" key="10">
    <source>
        <dbReference type="EMBL" id="MCQ8240006.1"/>
    </source>
</evidence>
<dbReference type="PANTHER" id="PTHR35330:SF1">
    <property type="entry name" value="SIROHEME BIOSYNTHESIS PROTEIN MET8"/>
    <property type="match status" value="1"/>
</dbReference>
<comment type="pathway">
    <text evidence="1">Porphyrin-containing compound metabolism; siroheme biosynthesis; sirohydrochlorin from precorrin-2: step 1/1.</text>
</comment>
<dbReference type="EMBL" id="JAMZEJ010000002">
    <property type="protein sequence ID" value="MCQ8240006.1"/>
    <property type="molecule type" value="Genomic_DNA"/>
</dbReference>
<evidence type="ECO:0000256" key="3">
    <source>
        <dbReference type="ARBA" id="ARBA00023002"/>
    </source>
</evidence>
<dbReference type="InterPro" id="IPR014777">
    <property type="entry name" value="4pyrrole_Mease_sub1"/>
</dbReference>
<dbReference type="NCBIfam" id="TIGR01470">
    <property type="entry name" value="cysG_Nterm"/>
    <property type="match status" value="1"/>
</dbReference>
<dbReference type="RefSeq" id="WP_422918734.1">
    <property type="nucleotide sequence ID" value="NZ_JAMZEJ010000002.1"/>
</dbReference>
<name>A0ABT1VUJ5_9PROT</name>
<keyword evidence="10" id="KW-0808">Transferase</keyword>
<evidence type="ECO:0000313" key="11">
    <source>
        <dbReference type="Proteomes" id="UP001524547"/>
    </source>
</evidence>
<keyword evidence="5" id="KW-0627">Porphyrin biosynthesis</keyword>
<evidence type="ECO:0000256" key="6">
    <source>
        <dbReference type="ARBA" id="ARBA00047561"/>
    </source>
</evidence>
<dbReference type="Gene3D" id="3.40.1010.10">
    <property type="entry name" value="Cobalt-precorrin-4 Transmethylase, Domain 1"/>
    <property type="match status" value="1"/>
</dbReference>
<accession>A0ABT1VUJ5</accession>
<dbReference type="InterPro" id="IPR019478">
    <property type="entry name" value="Sirohaem_synthase_dimer_dom"/>
</dbReference>
<organism evidence="10 11">
    <name type="scientific">Rhizosaccharibacter radicis</name>
    <dbReference type="NCBI Taxonomy" id="2782605"/>
    <lineage>
        <taxon>Bacteria</taxon>
        <taxon>Pseudomonadati</taxon>
        <taxon>Pseudomonadota</taxon>
        <taxon>Alphaproteobacteria</taxon>
        <taxon>Acetobacterales</taxon>
        <taxon>Acetobacteraceae</taxon>
        <taxon>Rhizosaccharibacter</taxon>
    </lineage>
</organism>
<dbReference type="Pfam" id="PF14824">
    <property type="entry name" value="Sirohm_synth_M"/>
    <property type="match status" value="1"/>
</dbReference>
<dbReference type="InterPro" id="IPR036291">
    <property type="entry name" value="NAD(P)-bd_dom_sf"/>
</dbReference>
<feature type="domain" description="Sirohaem synthase dimerisation" evidence="8">
    <location>
        <begin position="150"/>
        <end position="206"/>
    </location>
</feature>
<keyword evidence="3" id="KW-0560">Oxidoreductase</keyword>
<evidence type="ECO:0000259" key="8">
    <source>
        <dbReference type="Pfam" id="PF10414"/>
    </source>
</evidence>
<feature type="domain" description="Tetrapyrrole methylase" evidence="7">
    <location>
        <begin position="223"/>
        <end position="293"/>
    </location>
</feature>
<comment type="catalytic activity">
    <reaction evidence="6">
        <text>precorrin-2 + NAD(+) = sirohydrochlorin + NADH + 2 H(+)</text>
        <dbReference type="Rhea" id="RHEA:15613"/>
        <dbReference type="ChEBI" id="CHEBI:15378"/>
        <dbReference type="ChEBI" id="CHEBI:57540"/>
        <dbReference type="ChEBI" id="CHEBI:57945"/>
        <dbReference type="ChEBI" id="CHEBI:58351"/>
        <dbReference type="ChEBI" id="CHEBI:58827"/>
        <dbReference type="EC" id="1.3.1.76"/>
    </reaction>
</comment>
<dbReference type="PANTHER" id="PTHR35330">
    <property type="entry name" value="SIROHEME BIOSYNTHESIS PROTEIN MET8"/>
    <property type="match status" value="1"/>
</dbReference>
<dbReference type="InterPro" id="IPR000878">
    <property type="entry name" value="4pyrrol_Mease"/>
</dbReference>
<comment type="caution">
    <text evidence="10">The sequence shown here is derived from an EMBL/GenBank/DDBJ whole genome shotgun (WGS) entry which is preliminary data.</text>
</comment>
<dbReference type="InterPro" id="IPR035996">
    <property type="entry name" value="4pyrrol_Methylase_sf"/>
</dbReference>
<evidence type="ECO:0000256" key="1">
    <source>
        <dbReference type="ARBA" id="ARBA00005010"/>
    </source>
</evidence>
<evidence type="ECO:0000256" key="4">
    <source>
        <dbReference type="ARBA" id="ARBA00023027"/>
    </source>
</evidence>
<dbReference type="Gene3D" id="3.40.50.720">
    <property type="entry name" value="NAD(P)-binding Rossmann-like Domain"/>
    <property type="match status" value="1"/>
</dbReference>
<dbReference type="Pfam" id="PF10414">
    <property type="entry name" value="CysG_dimeriser"/>
    <property type="match status" value="1"/>
</dbReference>
<dbReference type="SUPFAM" id="SSF51735">
    <property type="entry name" value="NAD(P)-binding Rossmann-fold domains"/>
    <property type="match status" value="1"/>
</dbReference>
<keyword evidence="10" id="KW-0489">Methyltransferase</keyword>
<reference evidence="10 11" key="1">
    <citation type="submission" date="2022-06" db="EMBL/GenBank/DDBJ databases">
        <title>Rhizosaccharibacter gen. nov. sp. nov. KSS12, endophytic bacteria isolated from sugarcane.</title>
        <authorList>
            <person name="Pitiwittayakul N."/>
        </authorList>
    </citation>
    <scope>NUCLEOTIDE SEQUENCE [LARGE SCALE GENOMIC DNA]</scope>
    <source>
        <strain evidence="10 11">KSS12</strain>
    </source>
</reference>
<protein>
    <recommendedName>
        <fullName evidence="2">precorrin-2 dehydrogenase</fullName>
        <ecNumber evidence="2">1.3.1.76</ecNumber>
    </recommendedName>
</protein>
<proteinExistence type="predicted"/>
<dbReference type="InterPro" id="IPR037115">
    <property type="entry name" value="Sirohaem_synt_dimer_dom_sf"/>
</dbReference>
<dbReference type="SUPFAM" id="SSF75615">
    <property type="entry name" value="Siroheme synthase middle domains-like"/>
    <property type="match status" value="1"/>
</dbReference>
<gene>
    <name evidence="10" type="ORF">NFI88_04020</name>
</gene>
<dbReference type="Gene3D" id="3.30.160.110">
    <property type="entry name" value="Siroheme synthase, domain 2"/>
    <property type="match status" value="1"/>
</dbReference>
<sequence>MSDRSDRETLEGVALPPQRRPLFPLFLSLYGRPVLLLGSGEAAERRRTTLIACGAVLRESADRFEPAMLDGCVLAVGAGASEDALHALAAEARRRGIPFNVVDRPELSGFLTPAVLSRPPLQVAIASGGAAPVLARLLRARIETLVPPGFGRLAALADRLQGETRRRLPDVLRRRRFLERVLSGRAADLMLSGDEPGAERIYRAALDAAERDARRPETGIAYLVDPGPGEPDLVTLRALRLMGEADVILHGADEFPAILELCRRDAAREAVAAARAVPRMRELLAEGAKLVRLRPSPEEAATLRAGKHDVVTVPGVAGT</sequence>
<dbReference type="Proteomes" id="UP001524547">
    <property type="component" value="Unassembled WGS sequence"/>
</dbReference>
<dbReference type="SUPFAM" id="SSF53790">
    <property type="entry name" value="Tetrapyrrole methylase"/>
    <property type="match status" value="1"/>
</dbReference>
<dbReference type="InterPro" id="IPR028281">
    <property type="entry name" value="Sirohaem_synthase_central"/>
</dbReference>
<keyword evidence="11" id="KW-1185">Reference proteome</keyword>
<evidence type="ECO:0000256" key="2">
    <source>
        <dbReference type="ARBA" id="ARBA00012400"/>
    </source>
</evidence>
<evidence type="ECO:0000256" key="5">
    <source>
        <dbReference type="ARBA" id="ARBA00023244"/>
    </source>
</evidence>
<dbReference type="GO" id="GO:0032259">
    <property type="term" value="P:methylation"/>
    <property type="evidence" value="ECO:0007669"/>
    <property type="project" value="UniProtKB-KW"/>
</dbReference>
<dbReference type="GO" id="GO:0008168">
    <property type="term" value="F:methyltransferase activity"/>
    <property type="evidence" value="ECO:0007669"/>
    <property type="project" value="UniProtKB-KW"/>
</dbReference>
<dbReference type="Pfam" id="PF00590">
    <property type="entry name" value="TP_methylase"/>
    <property type="match status" value="1"/>
</dbReference>
<feature type="domain" description="Siroheme synthase central" evidence="9">
    <location>
        <begin position="120"/>
        <end position="143"/>
    </location>
</feature>
<evidence type="ECO:0000259" key="7">
    <source>
        <dbReference type="Pfam" id="PF00590"/>
    </source>
</evidence>
<dbReference type="Pfam" id="PF13241">
    <property type="entry name" value="NAD_binding_7"/>
    <property type="match status" value="1"/>
</dbReference>
<evidence type="ECO:0000259" key="9">
    <source>
        <dbReference type="Pfam" id="PF14824"/>
    </source>
</evidence>